<dbReference type="EC" id="5.3.3.10" evidence="1"/>
<comment type="caution">
    <text evidence="1">The sequence shown here is derived from an EMBL/GenBank/DDBJ whole genome shotgun (WGS) entry which is preliminary data.</text>
</comment>
<dbReference type="InterPro" id="IPR004220">
    <property type="entry name" value="5-COMe_2-OHmuconate_Isoase"/>
</dbReference>
<dbReference type="RefSeq" id="WP_069296798.1">
    <property type="nucleotide sequence ID" value="NZ_MCRI01000037.1"/>
</dbReference>
<dbReference type="AlphaFoldDB" id="A0A1E3GP60"/>
<organism evidence="1 2">
    <name type="scientific">Methylophaga muralis</name>
    <dbReference type="NCBI Taxonomy" id="291169"/>
    <lineage>
        <taxon>Bacteria</taxon>
        <taxon>Pseudomonadati</taxon>
        <taxon>Pseudomonadota</taxon>
        <taxon>Gammaproteobacteria</taxon>
        <taxon>Thiotrichales</taxon>
        <taxon>Piscirickettsiaceae</taxon>
        <taxon>Methylophaga</taxon>
    </lineage>
</organism>
<gene>
    <name evidence="1" type="primary">hpcD</name>
    <name evidence="1" type="ORF">A9E74_02408</name>
</gene>
<dbReference type="SUPFAM" id="SSF55331">
    <property type="entry name" value="Tautomerase/MIF"/>
    <property type="match status" value="1"/>
</dbReference>
<evidence type="ECO:0000313" key="2">
    <source>
        <dbReference type="Proteomes" id="UP000094379"/>
    </source>
</evidence>
<dbReference type="InterPro" id="IPR014347">
    <property type="entry name" value="Tautomerase/MIF_sf"/>
</dbReference>
<dbReference type="Pfam" id="PF02962">
    <property type="entry name" value="CHMI"/>
    <property type="match status" value="1"/>
</dbReference>
<accession>A0A1E3GP60</accession>
<keyword evidence="2" id="KW-1185">Reference proteome</keyword>
<reference evidence="1 2" key="1">
    <citation type="submission" date="2016-07" db="EMBL/GenBank/DDBJ databases">
        <title>Draft Genome Sequence of Methylophaga muralis Bur 1.</title>
        <authorList>
            <person name="Vasilenko O.V."/>
            <person name="Doronina N.V."/>
            <person name="Shmareva M.N."/>
            <person name="Tarlachkov S.V."/>
            <person name="Mustakhimov I."/>
            <person name="Trotsenko Y.A."/>
        </authorList>
    </citation>
    <scope>NUCLEOTIDE SEQUENCE [LARGE SCALE GENOMIC DNA]</scope>
    <source>
        <strain evidence="1 2">Bur 1</strain>
    </source>
</reference>
<dbReference type="STRING" id="291169.A9E74_02408"/>
<dbReference type="PANTHER" id="PTHR37950">
    <property type="entry name" value="4-HYDROXYPHENYLACETATE CATABOLISM PROTEIN"/>
    <property type="match status" value="1"/>
</dbReference>
<name>A0A1E3GP60_9GAMM</name>
<proteinExistence type="predicted"/>
<dbReference type="EMBL" id="MCRI01000037">
    <property type="protein sequence ID" value="ODN65842.1"/>
    <property type="molecule type" value="Genomic_DNA"/>
</dbReference>
<dbReference type="PANTHER" id="PTHR37950:SF1">
    <property type="entry name" value="4-HYDROXYPHENYLACETATE CATABOLISM PROTEIN"/>
    <property type="match status" value="1"/>
</dbReference>
<dbReference type="GO" id="GO:0008704">
    <property type="term" value="F:5-carboxymethyl-2-hydroxymuconate delta-isomerase activity"/>
    <property type="evidence" value="ECO:0007669"/>
    <property type="project" value="UniProtKB-EC"/>
</dbReference>
<dbReference type="Gene3D" id="3.30.429.10">
    <property type="entry name" value="Macrophage Migration Inhibitory Factor"/>
    <property type="match status" value="1"/>
</dbReference>
<sequence>MPHCIIEYSKTVELSPSRLVEAVHQAVLETALFDASHIKTRAMAYEHYQLADNSKEFIHVTVRLHSGRTIQQKQQLTAMILQSLENLSLTKITITVEAVDIDSNSYAKLVIV</sequence>
<evidence type="ECO:0000313" key="1">
    <source>
        <dbReference type="EMBL" id="ODN65842.1"/>
    </source>
</evidence>
<keyword evidence="1" id="KW-0413">Isomerase</keyword>
<dbReference type="CDD" id="cd00580">
    <property type="entry name" value="CHMI"/>
    <property type="match status" value="1"/>
</dbReference>
<dbReference type="Proteomes" id="UP000094379">
    <property type="component" value="Unassembled WGS sequence"/>
</dbReference>
<protein>
    <submittedName>
        <fullName evidence="1">5-carboxymethyl-2-hydroxymuconate Delta-isomerase</fullName>
        <ecNumber evidence="1">5.3.3.10</ecNumber>
    </submittedName>
</protein>